<comment type="similarity">
    <text evidence="6">Belongs to the ABC-4 integral membrane protein family.</text>
</comment>
<evidence type="ECO:0000256" key="1">
    <source>
        <dbReference type="ARBA" id="ARBA00004651"/>
    </source>
</evidence>
<dbReference type="InterPro" id="IPR050250">
    <property type="entry name" value="Macrolide_Exporter_MacB"/>
</dbReference>
<dbReference type="InterPro" id="IPR025857">
    <property type="entry name" value="MacB_PCD"/>
</dbReference>
<dbReference type="Pfam" id="PF02687">
    <property type="entry name" value="FtsX"/>
    <property type="match status" value="1"/>
</dbReference>
<sequence>MKTGDLIASAVSNTFRSKTRTILTVLAIFIGAFTLALTSGLGTGINRYIDDTVSGVGASDAMRVEKSPERDVTAPGTASSGPSEYDPDRVNNGMPGGSVVAMTAEDIDSIRQVEGVLDVDAIRSLSPDYIEAVSGTQYVIGVSSLVPAQTVVLATGAEPNDASSEPEVVIPVSYVEPLGFEDDADAVGSTVTIAVTDAERTQHLIDATIVGVAEDALVSPGGSSALLNSALSDALFDAQSTGLTVDQAERYLSATVWFDPEATEEDIEALTARLEDAGFTGTTVADQLGTVTTVIDGIVLVLNAFAIIALLAASFGIVNTLFMSVQERTREIGLMKAMGMGSGRVFSLFSLEAAFIGFLGSAIGVVLAMFAGTAISSALSTSLLAELPGLTLIAFDPVSIATIILIVMGIAFLAGTLPAARAARADPVQSLRYE</sequence>
<dbReference type="EMBL" id="JARXVQ010000001">
    <property type="protein sequence ID" value="MDH6179856.1"/>
    <property type="molecule type" value="Genomic_DNA"/>
</dbReference>
<evidence type="ECO:0000256" key="5">
    <source>
        <dbReference type="ARBA" id="ARBA00023136"/>
    </source>
</evidence>
<evidence type="ECO:0000313" key="11">
    <source>
        <dbReference type="EMBL" id="MDH6179856.1"/>
    </source>
</evidence>
<proteinExistence type="inferred from homology"/>
<evidence type="ECO:0000256" key="3">
    <source>
        <dbReference type="ARBA" id="ARBA00022692"/>
    </source>
</evidence>
<evidence type="ECO:0000256" key="7">
    <source>
        <dbReference type="SAM" id="MobiDB-lite"/>
    </source>
</evidence>
<comment type="subcellular location">
    <subcellularLocation>
        <location evidence="1">Cell membrane</location>
        <topology evidence="1">Multi-pass membrane protein</topology>
    </subcellularLocation>
</comment>
<evidence type="ECO:0000313" key="12">
    <source>
        <dbReference type="Proteomes" id="UP001160142"/>
    </source>
</evidence>
<feature type="transmembrane region" description="Helical" evidence="8">
    <location>
        <begin position="390"/>
        <end position="414"/>
    </location>
</feature>
<evidence type="ECO:0000256" key="2">
    <source>
        <dbReference type="ARBA" id="ARBA00022475"/>
    </source>
</evidence>
<keyword evidence="3 8" id="KW-0812">Transmembrane</keyword>
<name>A0ABT6KIX9_9MICO</name>
<keyword evidence="5 8" id="KW-0472">Membrane</keyword>
<dbReference type="PANTHER" id="PTHR30572">
    <property type="entry name" value="MEMBRANE COMPONENT OF TRANSPORTER-RELATED"/>
    <property type="match status" value="1"/>
</dbReference>
<evidence type="ECO:0000259" key="9">
    <source>
        <dbReference type="Pfam" id="PF02687"/>
    </source>
</evidence>
<evidence type="ECO:0000256" key="4">
    <source>
        <dbReference type="ARBA" id="ARBA00022989"/>
    </source>
</evidence>
<feature type="transmembrane region" description="Helical" evidence="8">
    <location>
        <begin position="21"/>
        <end position="42"/>
    </location>
</feature>
<feature type="transmembrane region" description="Helical" evidence="8">
    <location>
        <begin position="298"/>
        <end position="324"/>
    </location>
</feature>
<feature type="transmembrane region" description="Helical" evidence="8">
    <location>
        <begin position="345"/>
        <end position="370"/>
    </location>
</feature>
<dbReference type="RefSeq" id="WP_322132232.1">
    <property type="nucleotide sequence ID" value="NZ_CP085036.1"/>
</dbReference>
<protein>
    <submittedName>
        <fullName evidence="11">ABC transport system permease protein</fullName>
    </submittedName>
</protein>
<dbReference type="InterPro" id="IPR003838">
    <property type="entry name" value="ABC3_permease_C"/>
</dbReference>
<dbReference type="Proteomes" id="UP001160142">
    <property type="component" value="Unassembled WGS sequence"/>
</dbReference>
<keyword evidence="4 8" id="KW-1133">Transmembrane helix</keyword>
<feature type="compositionally biased region" description="Basic and acidic residues" evidence="7">
    <location>
        <begin position="62"/>
        <end position="72"/>
    </location>
</feature>
<dbReference type="Pfam" id="PF12704">
    <property type="entry name" value="MacB_PCD"/>
    <property type="match status" value="1"/>
</dbReference>
<reference evidence="11 12" key="1">
    <citation type="submission" date="2023-04" db="EMBL/GenBank/DDBJ databases">
        <title>Genome Encyclopedia of Bacteria and Archaea VI: Functional Genomics of Type Strains.</title>
        <authorList>
            <person name="Whitman W."/>
        </authorList>
    </citation>
    <scope>NUCLEOTIDE SEQUENCE [LARGE SCALE GENOMIC DNA]</scope>
    <source>
        <strain evidence="11 12">SG_E_30_P1</strain>
    </source>
</reference>
<keyword evidence="2" id="KW-1003">Cell membrane</keyword>
<evidence type="ECO:0000259" key="10">
    <source>
        <dbReference type="Pfam" id="PF12704"/>
    </source>
</evidence>
<organism evidence="11 12">
    <name type="scientific">Antiquaquibacter oligotrophicus</name>
    <dbReference type="NCBI Taxonomy" id="2880260"/>
    <lineage>
        <taxon>Bacteria</taxon>
        <taxon>Bacillati</taxon>
        <taxon>Actinomycetota</taxon>
        <taxon>Actinomycetes</taxon>
        <taxon>Micrococcales</taxon>
        <taxon>Microbacteriaceae</taxon>
        <taxon>Antiquaquibacter</taxon>
    </lineage>
</organism>
<comment type="caution">
    <text evidence="11">The sequence shown here is derived from an EMBL/GenBank/DDBJ whole genome shotgun (WGS) entry which is preliminary data.</text>
</comment>
<gene>
    <name evidence="11" type="ORF">M2152_000038</name>
</gene>
<feature type="region of interest" description="Disordered" evidence="7">
    <location>
        <begin position="61"/>
        <end position="94"/>
    </location>
</feature>
<evidence type="ECO:0000256" key="8">
    <source>
        <dbReference type="SAM" id="Phobius"/>
    </source>
</evidence>
<feature type="domain" description="MacB-like periplasmic core" evidence="10">
    <location>
        <begin position="21"/>
        <end position="269"/>
    </location>
</feature>
<dbReference type="PANTHER" id="PTHR30572:SF4">
    <property type="entry name" value="ABC TRANSPORTER PERMEASE YTRF"/>
    <property type="match status" value="1"/>
</dbReference>
<accession>A0ABT6KIX9</accession>
<keyword evidence="12" id="KW-1185">Reference proteome</keyword>
<evidence type="ECO:0000256" key="6">
    <source>
        <dbReference type="ARBA" id="ARBA00038076"/>
    </source>
</evidence>
<feature type="domain" description="ABC3 transporter permease C-terminal" evidence="9">
    <location>
        <begin position="304"/>
        <end position="427"/>
    </location>
</feature>